<dbReference type="EMBL" id="FO704551">
    <property type="protein sequence ID" value="CDG20048.1"/>
    <property type="molecule type" value="Genomic_DNA"/>
</dbReference>
<feature type="transmembrane region" description="Helical" evidence="1">
    <location>
        <begin position="69"/>
        <end position="91"/>
    </location>
</feature>
<proteinExistence type="predicted"/>
<reference evidence="2 3" key="1">
    <citation type="submission" date="2013-07" db="EMBL/GenBank/DDBJ databases">
        <authorList>
            <person name="Genoscope - CEA"/>
        </authorList>
    </citation>
    <scope>NUCLEOTIDE SEQUENCE [LARGE SCALE GENOMIC DNA]</scope>
    <source>
        <strain evidence="2 3">G6</strain>
    </source>
</reference>
<dbReference type="OrthoDB" id="6638208at2"/>
<keyword evidence="1" id="KW-1133">Transmembrane helix</keyword>
<gene>
    <name evidence="2" type="ORF">XPG1_0393</name>
</gene>
<keyword evidence="3" id="KW-1185">Reference proteome</keyword>
<dbReference type="RefSeq" id="WP_045957550.1">
    <property type="nucleotide sequence ID" value="NZ_FO704551.1"/>
</dbReference>
<name>A0A068QYL2_9GAMM</name>
<feature type="transmembrane region" description="Helical" evidence="1">
    <location>
        <begin position="37"/>
        <end position="57"/>
    </location>
</feature>
<feature type="transmembrane region" description="Helical" evidence="1">
    <location>
        <begin position="156"/>
        <end position="174"/>
    </location>
</feature>
<keyword evidence="1" id="KW-0812">Transmembrane</keyword>
<accession>A0A068QYL2</accession>
<keyword evidence="1" id="KW-0472">Membrane</keyword>
<evidence type="ECO:0000256" key="1">
    <source>
        <dbReference type="SAM" id="Phobius"/>
    </source>
</evidence>
<feature type="transmembrane region" description="Helical" evidence="1">
    <location>
        <begin position="194"/>
        <end position="212"/>
    </location>
</feature>
<dbReference type="HOGENOM" id="CLU_100499_0_0_6"/>
<dbReference type="AlphaFoldDB" id="A0A068QYL2"/>
<organism evidence="2 3">
    <name type="scientific">Xenorhabdus poinarii G6</name>
    <dbReference type="NCBI Taxonomy" id="1354304"/>
    <lineage>
        <taxon>Bacteria</taxon>
        <taxon>Pseudomonadati</taxon>
        <taxon>Pseudomonadota</taxon>
        <taxon>Gammaproteobacteria</taxon>
        <taxon>Enterobacterales</taxon>
        <taxon>Morganellaceae</taxon>
        <taxon>Xenorhabdus</taxon>
    </lineage>
</organism>
<evidence type="ECO:0000313" key="2">
    <source>
        <dbReference type="EMBL" id="CDG20048.1"/>
    </source>
</evidence>
<protein>
    <submittedName>
        <fullName evidence="2">Uncharacterized protein</fullName>
    </submittedName>
</protein>
<evidence type="ECO:0000313" key="3">
    <source>
        <dbReference type="Proteomes" id="UP000032735"/>
    </source>
</evidence>
<sequence>MLRINQIIKILSDMKSYAPYTYKSKTDKVIDKIHGRLLAIVIIIIAALALCIALYKLTSFAKTDVIVNVIYGLYFTITFIGLIIMILPPILGVKHLIDWKRESFNDFICEISHDEENAKLLISYSELELLYAIHWLQLKINRITVRVSSFFGEKTAVLSVLGLCYSAVQASIGFDTLSKTFIGDLSNTNSTNTVIMFGLAFLLGISLGALMLKKVANHQLYLKEIVELAIRIKKDIPNG</sequence>
<dbReference type="Proteomes" id="UP000032735">
    <property type="component" value="Chromosome"/>
</dbReference>
<dbReference type="KEGG" id="xpo:XPG1_0393"/>